<comment type="caution">
    <text evidence="2">The sequence shown here is derived from an EMBL/GenBank/DDBJ whole genome shotgun (WGS) entry which is preliminary data.</text>
</comment>
<keyword evidence="3" id="KW-1185">Reference proteome</keyword>
<dbReference type="AlphaFoldDB" id="A0AA40AZ00"/>
<feature type="region of interest" description="Disordered" evidence="1">
    <location>
        <begin position="1"/>
        <end position="21"/>
    </location>
</feature>
<gene>
    <name evidence="2" type="ORF">B0H67DRAFT_506834</name>
</gene>
<protein>
    <submittedName>
        <fullName evidence="2">Uncharacterized protein</fullName>
    </submittedName>
</protein>
<sequence length="130" mass="13543">MSLMFSTTLASPTPKPEPATTTTATAWTTLSIPLPNPYSYASIRLLENDPETAFFAILSQNPCGGGTAFASTTTINLPVDCLGATILTTSLRRGRCPLGLTAPPEIVDTVTATPFTHFGWACAPTPAPTG</sequence>
<proteinExistence type="predicted"/>
<feature type="non-terminal residue" evidence="2">
    <location>
        <position position="1"/>
    </location>
</feature>
<dbReference type="Proteomes" id="UP001172102">
    <property type="component" value="Unassembled WGS sequence"/>
</dbReference>
<name>A0AA40AZ00_9PEZI</name>
<accession>A0AA40AZ00</accession>
<reference evidence="2" key="1">
    <citation type="submission" date="2023-06" db="EMBL/GenBank/DDBJ databases">
        <title>Genome-scale phylogeny and comparative genomics of the fungal order Sordariales.</title>
        <authorList>
            <consortium name="Lawrence Berkeley National Laboratory"/>
            <person name="Hensen N."/>
            <person name="Bonometti L."/>
            <person name="Westerberg I."/>
            <person name="Brannstrom I.O."/>
            <person name="Guillou S."/>
            <person name="Cros-Aarteil S."/>
            <person name="Calhoun S."/>
            <person name="Haridas S."/>
            <person name="Kuo A."/>
            <person name="Mondo S."/>
            <person name="Pangilinan J."/>
            <person name="Riley R."/>
            <person name="Labutti K."/>
            <person name="Andreopoulos B."/>
            <person name="Lipzen A."/>
            <person name="Chen C."/>
            <person name="Yanf M."/>
            <person name="Daum C."/>
            <person name="Ng V."/>
            <person name="Clum A."/>
            <person name="Steindorff A."/>
            <person name="Ohm R."/>
            <person name="Martin F."/>
            <person name="Silar P."/>
            <person name="Natvig D."/>
            <person name="Lalanne C."/>
            <person name="Gautier V."/>
            <person name="Ament-Velasquez S.L."/>
            <person name="Kruys A."/>
            <person name="Hutchinson M.I."/>
            <person name="Powell A.J."/>
            <person name="Barry K."/>
            <person name="Miller A.N."/>
            <person name="Grigoriev I.V."/>
            <person name="Debuchy R."/>
            <person name="Gladieux P."/>
            <person name="Thoren M.H."/>
            <person name="Johannesson H."/>
        </authorList>
    </citation>
    <scope>NUCLEOTIDE SEQUENCE</scope>
    <source>
        <strain evidence="2">SMH4607-1</strain>
    </source>
</reference>
<dbReference type="EMBL" id="JAUKUA010000002">
    <property type="protein sequence ID" value="KAK0724561.1"/>
    <property type="molecule type" value="Genomic_DNA"/>
</dbReference>
<evidence type="ECO:0000313" key="3">
    <source>
        <dbReference type="Proteomes" id="UP001172102"/>
    </source>
</evidence>
<organism evidence="2 3">
    <name type="scientific">Lasiosphaeris hirsuta</name>
    <dbReference type="NCBI Taxonomy" id="260670"/>
    <lineage>
        <taxon>Eukaryota</taxon>
        <taxon>Fungi</taxon>
        <taxon>Dikarya</taxon>
        <taxon>Ascomycota</taxon>
        <taxon>Pezizomycotina</taxon>
        <taxon>Sordariomycetes</taxon>
        <taxon>Sordariomycetidae</taxon>
        <taxon>Sordariales</taxon>
        <taxon>Lasiosphaeriaceae</taxon>
        <taxon>Lasiosphaeris</taxon>
    </lineage>
</organism>
<evidence type="ECO:0000313" key="2">
    <source>
        <dbReference type="EMBL" id="KAK0724561.1"/>
    </source>
</evidence>
<evidence type="ECO:0000256" key="1">
    <source>
        <dbReference type="SAM" id="MobiDB-lite"/>
    </source>
</evidence>